<dbReference type="Pfam" id="PF02518">
    <property type="entry name" value="HATPase_c"/>
    <property type="match status" value="1"/>
</dbReference>
<dbReference type="InterPro" id="IPR003661">
    <property type="entry name" value="HisK_dim/P_dom"/>
</dbReference>
<dbReference type="CDD" id="cd00082">
    <property type="entry name" value="HisKA"/>
    <property type="match status" value="1"/>
</dbReference>
<keyword evidence="7" id="KW-0808">Transferase</keyword>
<dbReference type="EMBL" id="CP039690">
    <property type="protein sequence ID" value="QCI65996.1"/>
    <property type="molecule type" value="Genomic_DNA"/>
</dbReference>
<dbReference type="GO" id="GO:0005886">
    <property type="term" value="C:plasma membrane"/>
    <property type="evidence" value="ECO:0007669"/>
    <property type="project" value="UniProtKB-SubCell"/>
</dbReference>
<evidence type="ECO:0000256" key="7">
    <source>
        <dbReference type="ARBA" id="ARBA00022679"/>
    </source>
</evidence>
<dbReference type="PROSITE" id="PS50109">
    <property type="entry name" value="HIS_KIN"/>
    <property type="match status" value="1"/>
</dbReference>
<name>A0A4D7B8V0_9HYPH</name>
<keyword evidence="10" id="KW-0418">Kinase</keyword>
<evidence type="ECO:0000256" key="5">
    <source>
        <dbReference type="ARBA" id="ARBA00022519"/>
    </source>
</evidence>
<keyword evidence="13" id="KW-0902">Two-component regulatory system</keyword>
<keyword evidence="4" id="KW-1003">Cell membrane</keyword>
<evidence type="ECO:0000256" key="13">
    <source>
        <dbReference type="ARBA" id="ARBA00023012"/>
    </source>
</evidence>
<evidence type="ECO:0000256" key="1">
    <source>
        <dbReference type="ARBA" id="ARBA00000085"/>
    </source>
</evidence>
<dbReference type="SMART" id="SM00388">
    <property type="entry name" value="HisKA"/>
    <property type="match status" value="1"/>
</dbReference>
<comment type="subcellular location">
    <subcellularLocation>
        <location evidence="2">Cell inner membrane</location>
        <topology evidence="2">Multi-pass membrane protein</topology>
    </subcellularLocation>
</comment>
<feature type="domain" description="HAMP" evidence="17">
    <location>
        <begin position="178"/>
        <end position="230"/>
    </location>
</feature>
<evidence type="ECO:0000259" key="17">
    <source>
        <dbReference type="PROSITE" id="PS50885"/>
    </source>
</evidence>
<dbReference type="Proteomes" id="UP000298781">
    <property type="component" value="Chromosome"/>
</dbReference>
<evidence type="ECO:0000256" key="9">
    <source>
        <dbReference type="ARBA" id="ARBA00022741"/>
    </source>
</evidence>
<evidence type="ECO:0000256" key="14">
    <source>
        <dbReference type="ARBA" id="ARBA00023136"/>
    </source>
</evidence>
<dbReference type="KEGG" id="pstg:E8M01_18340"/>
<dbReference type="Pfam" id="PF00672">
    <property type="entry name" value="HAMP"/>
    <property type="match status" value="1"/>
</dbReference>
<dbReference type="Gene3D" id="1.10.8.500">
    <property type="entry name" value="HAMP domain in histidine kinase"/>
    <property type="match status" value="1"/>
</dbReference>
<dbReference type="InterPro" id="IPR003594">
    <property type="entry name" value="HATPase_dom"/>
</dbReference>
<dbReference type="OrthoDB" id="9804645at2"/>
<dbReference type="InterPro" id="IPR050980">
    <property type="entry name" value="2C_sensor_his_kinase"/>
</dbReference>
<accession>A0A4D7B8V0</accession>
<keyword evidence="19" id="KW-1185">Reference proteome</keyword>
<dbReference type="SMART" id="SM00387">
    <property type="entry name" value="HATPase_c"/>
    <property type="match status" value="1"/>
</dbReference>
<gene>
    <name evidence="18" type="ORF">E8M01_18340</name>
</gene>
<dbReference type="Pfam" id="PF00512">
    <property type="entry name" value="HisKA"/>
    <property type="match status" value="1"/>
</dbReference>
<dbReference type="Gene3D" id="3.30.565.10">
    <property type="entry name" value="Histidine kinase-like ATPase, C-terminal domain"/>
    <property type="match status" value="1"/>
</dbReference>
<dbReference type="GO" id="GO:0005524">
    <property type="term" value="F:ATP binding"/>
    <property type="evidence" value="ECO:0007669"/>
    <property type="project" value="UniProtKB-KW"/>
</dbReference>
<dbReference type="InterPro" id="IPR036097">
    <property type="entry name" value="HisK_dim/P_sf"/>
</dbReference>
<feature type="transmembrane region" description="Helical" evidence="15">
    <location>
        <begin position="154"/>
        <end position="177"/>
    </location>
</feature>
<dbReference type="PANTHER" id="PTHR44936:SF5">
    <property type="entry name" value="SENSOR HISTIDINE KINASE ENVZ"/>
    <property type="match status" value="1"/>
</dbReference>
<evidence type="ECO:0000256" key="15">
    <source>
        <dbReference type="SAM" id="Phobius"/>
    </source>
</evidence>
<evidence type="ECO:0000256" key="12">
    <source>
        <dbReference type="ARBA" id="ARBA00022989"/>
    </source>
</evidence>
<keyword evidence="9" id="KW-0547">Nucleotide-binding</keyword>
<reference evidence="18 19" key="1">
    <citation type="submission" date="2019-04" db="EMBL/GenBank/DDBJ databases">
        <title>Phreatobacter aquaticus sp. nov.</title>
        <authorList>
            <person name="Choi A."/>
        </authorList>
    </citation>
    <scope>NUCLEOTIDE SEQUENCE [LARGE SCALE GENOMIC DNA]</scope>
    <source>
        <strain evidence="18 19">KCTC 52518</strain>
    </source>
</reference>
<evidence type="ECO:0000256" key="4">
    <source>
        <dbReference type="ARBA" id="ARBA00022475"/>
    </source>
</evidence>
<evidence type="ECO:0000256" key="11">
    <source>
        <dbReference type="ARBA" id="ARBA00022840"/>
    </source>
</evidence>
<dbReference type="PRINTS" id="PR00344">
    <property type="entry name" value="BCTRLSENSOR"/>
</dbReference>
<dbReference type="Gene3D" id="1.10.287.130">
    <property type="match status" value="1"/>
</dbReference>
<dbReference type="AlphaFoldDB" id="A0A4D7B8V0"/>
<keyword evidence="8 15" id="KW-0812">Transmembrane</keyword>
<feature type="transmembrane region" description="Helical" evidence="15">
    <location>
        <begin position="12"/>
        <end position="37"/>
    </location>
</feature>
<dbReference type="SUPFAM" id="SSF47384">
    <property type="entry name" value="Homodimeric domain of signal transducing histidine kinase"/>
    <property type="match status" value="1"/>
</dbReference>
<dbReference type="GO" id="GO:0000155">
    <property type="term" value="F:phosphorelay sensor kinase activity"/>
    <property type="evidence" value="ECO:0007669"/>
    <property type="project" value="InterPro"/>
</dbReference>
<evidence type="ECO:0000256" key="6">
    <source>
        <dbReference type="ARBA" id="ARBA00022553"/>
    </source>
</evidence>
<dbReference type="CDD" id="cd06225">
    <property type="entry name" value="HAMP"/>
    <property type="match status" value="1"/>
</dbReference>
<dbReference type="SUPFAM" id="SSF158472">
    <property type="entry name" value="HAMP domain-like"/>
    <property type="match status" value="1"/>
</dbReference>
<evidence type="ECO:0000256" key="8">
    <source>
        <dbReference type="ARBA" id="ARBA00022692"/>
    </source>
</evidence>
<evidence type="ECO:0000259" key="16">
    <source>
        <dbReference type="PROSITE" id="PS50109"/>
    </source>
</evidence>
<keyword evidence="14 15" id="KW-0472">Membrane</keyword>
<evidence type="ECO:0000313" key="19">
    <source>
        <dbReference type="Proteomes" id="UP000298781"/>
    </source>
</evidence>
<keyword evidence="6" id="KW-0597">Phosphoprotein</keyword>
<evidence type="ECO:0000256" key="3">
    <source>
        <dbReference type="ARBA" id="ARBA00012438"/>
    </source>
</evidence>
<dbReference type="EC" id="2.7.13.3" evidence="3"/>
<dbReference type="InterPro" id="IPR004358">
    <property type="entry name" value="Sig_transdc_His_kin-like_C"/>
</dbReference>
<comment type="catalytic activity">
    <reaction evidence="1">
        <text>ATP + protein L-histidine = ADP + protein N-phospho-L-histidine.</text>
        <dbReference type="EC" id="2.7.13.3"/>
    </reaction>
</comment>
<dbReference type="InterPro" id="IPR005467">
    <property type="entry name" value="His_kinase_dom"/>
</dbReference>
<dbReference type="CDD" id="cd00075">
    <property type="entry name" value="HATPase"/>
    <property type="match status" value="1"/>
</dbReference>
<evidence type="ECO:0000313" key="18">
    <source>
        <dbReference type="EMBL" id="QCI65996.1"/>
    </source>
</evidence>
<dbReference type="SUPFAM" id="SSF55874">
    <property type="entry name" value="ATPase domain of HSP90 chaperone/DNA topoisomerase II/histidine kinase"/>
    <property type="match status" value="1"/>
</dbReference>
<sequence length="442" mass="48244">MRHRFDLRPRRITMQIAALVIGAVAIFHLIATIVFALSNTDLKPRHPAELAGRASALLALIDATPMAERGPLLASLATARTDVSIRRDTETTPPAEQEPLQRGFRRIRAIPGISVWPLGPMAEPRPDAAEELLVRLRDGDMFRVTLPRSSRAPLFGPGLSTLAFLGISLVLLSLWAAKALTRPLNEIAEAARRYSADDIAVALPERGPREVRQLAHAMNQMQARISKFVAERTRMLAAVSHDLRTPITRLRLRAEFMDDQGQRTGMLADLDQMETLVRGTLSYLRDGRGGEPLMPTELPSILMAIRDQYSDMGVSVPYDGPEALRLDIRPNEIQRAVTNLVENALKYAGSARMRLGIAPDGGVAIEVEDDGPGIPDGERDQMQEPFARGDAARTLSNDTGFGLGLTIARAIAEGHGGRLVLADHAPHGLTARIELKPSRTPA</sequence>
<evidence type="ECO:0000256" key="10">
    <source>
        <dbReference type="ARBA" id="ARBA00022777"/>
    </source>
</evidence>
<protein>
    <recommendedName>
        <fullName evidence="3">histidine kinase</fullName>
        <ecNumber evidence="3">2.7.13.3</ecNumber>
    </recommendedName>
</protein>
<feature type="domain" description="Histidine kinase" evidence="16">
    <location>
        <begin position="238"/>
        <end position="439"/>
    </location>
</feature>
<dbReference type="SMART" id="SM00304">
    <property type="entry name" value="HAMP"/>
    <property type="match status" value="1"/>
</dbReference>
<dbReference type="InterPro" id="IPR036890">
    <property type="entry name" value="HATPase_C_sf"/>
</dbReference>
<dbReference type="InterPro" id="IPR003660">
    <property type="entry name" value="HAMP_dom"/>
</dbReference>
<dbReference type="PANTHER" id="PTHR44936">
    <property type="entry name" value="SENSOR PROTEIN CREC"/>
    <property type="match status" value="1"/>
</dbReference>
<proteinExistence type="predicted"/>
<evidence type="ECO:0000256" key="2">
    <source>
        <dbReference type="ARBA" id="ARBA00004429"/>
    </source>
</evidence>
<organism evidence="18 19">
    <name type="scientific">Phreatobacter stygius</name>
    <dbReference type="NCBI Taxonomy" id="1940610"/>
    <lineage>
        <taxon>Bacteria</taxon>
        <taxon>Pseudomonadati</taxon>
        <taxon>Pseudomonadota</taxon>
        <taxon>Alphaproteobacteria</taxon>
        <taxon>Hyphomicrobiales</taxon>
        <taxon>Phreatobacteraceae</taxon>
        <taxon>Phreatobacter</taxon>
    </lineage>
</organism>
<keyword evidence="12 15" id="KW-1133">Transmembrane helix</keyword>
<dbReference type="PROSITE" id="PS50885">
    <property type="entry name" value="HAMP"/>
    <property type="match status" value="1"/>
</dbReference>
<dbReference type="RefSeq" id="WP_136961442.1">
    <property type="nucleotide sequence ID" value="NZ_CP039690.1"/>
</dbReference>
<keyword evidence="11" id="KW-0067">ATP-binding</keyword>
<keyword evidence="5" id="KW-0997">Cell inner membrane</keyword>